<organism evidence="2 3">
    <name type="scientific">Entomortierella chlamydospora</name>
    <dbReference type="NCBI Taxonomy" id="101097"/>
    <lineage>
        <taxon>Eukaryota</taxon>
        <taxon>Fungi</taxon>
        <taxon>Fungi incertae sedis</taxon>
        <taxon>Mucoromycota</taxon>
        <taxon>Mortierellomycotina</taxon>
        <taxon>Mortierellomycetes</taxon>
        <taxon>Mortierellales</taxon>
        <taxon>Mortierellaceae</taxon>
        <taxon>Entomortierella</taxon>
    </lineage>
</organism>
<feature type="compositionally biased region" description="Gly residues" evidence="1">
    <location>
        <begin position="276"/>
        <end position="298"/>
    </location>
</feature>
<feature type="region of interest" description="Disordered" evidence="1">
    <location>
        <begin position="1"/>
        <end position="20"/>
    </location>
</feature>
<feature type="region of interest" description="Disordered" evidence="1">
    <location>
        <begin position="26"/>
        <end position="67"/>
    </location>
</feature>
<feature type="compositionally biased region" description="Acidic residues" evidence="1">
    <location>
        <begin position="111"/>
        <end position="120"/>
    </location>
</feature>
<gene>
    <name evidence="2" type="ORF">BGZ80_010353</name>
</gene>
<evidence type="ECO:0000313" key="2">
    <source>
        <dbReference type="EMBL" id="KAG0014599.1"/>
    </source>
</evidence>
<feature type="compositionally biased region" description="Basic and acidic residues" evidence="1">
    <location>
        <begin position="304"/>
        <end position="315"/>
    </location>
</feature>
<dbReference type="Proteomes" id="UP000703661">
    <property type="component" value="Unassembled WGS sequence"/>
</dbReference>
<feature type="compositionally biased region" description="Polar residues" evidence="1">
    <location>
        <begin position="378"/>
        <end position="389"/>
    </location>
</feature>
<keyword evidence="3" id="KW-1185">Reference proteome</keyword>
<accession>A0A9P6MVT7</accession>
<reference evidence="2" key="1">
    <citation type="journal article" date="2020" name="Fungal Divers.">
        <title>Resolving the Mortierellaceae phylogeny through synthesis of multi-gene phylogenetics and phylogenomics.</title>
        <authorList>
            <person name="Vandepol N."/>
            <person name="Liber J."/>
            <person name="Desiro A."/>
            <person name="Na H."/>
            <person name="Kennedy M."/>
            <person name="Barry K."/>
            <person name="Grigoriev I.V."/>
            <person name="Miller A.N."/>
            <person name="O'Donnell K."/>
            <person name="Stajich J.E."/>
            <person name="Bonito G."/>
        </authorList>
    </citation>
    <scope>NUCLEOTIDE SEQUENCE</scope>
    <source>
        <strain evidence="2">NRRL 2769</strain>
    </source>
</reference>
<feature type="compositionally biased region" description="Acidic residues" evidence="1">
    <location>
        <begin position="53"/>
        <end position="64"/>
    </location>
</feature>
<dbReference type="OrthoDB" id="2426603at2759"/>
<sequence length="421" mass="45958">MSGQTSKVKNVPTFLQPNTVVSSRAAIFDDQFNNNTKRNNRNSHSGKGKDQHPEEEENDSEDDEASKAILAKLYGQLQGSIEIKDADIAKSKRSMSIDSDVSQDESSGAEQVDDNEAEDDDGVMEFRLFATQDTPTTILLKQKEPEILYVHRDRADLDESPESERMKHISEAAIDVTTILQQSKMPWERSFFAHKVIQVNSNGLIASEITKKVKKSKRKREWEKKLKAGLIDQATIEATTRKVKVSESWGQEPHLVRKGLDKGTIFNGFRGGRGNRGMAGARGRGMRGGRGGGRGGYLGADRAPYSKDNSEKKDGNAPILGKRKFEISSGSTHHTAKKSKAESTGSSIASNGSTIEETKVKTKSTEGTSSTTQKSKAPEQQTPASSLASKPNEARSALPPKKAKAKPVSKLDNIMAILTGK</sequence>
<protein>
    <submittedName>
        <fullName evidence="2">Uncharacterized protein</fullName>
    </submittedName>
</protein>
<feature type="compositionally biased region" description="Polar residues" evidence="1">
    <location>
        <begin position="94"/>
        <end position="109"/>
    </location>
</feature>
<dbReference type="EMBL" id="JAAAID010000710">
    <property type="protein sequence ID" value="KAG0014599.1"/>
    <property type="molecule type" value="Genomic_DNA"/>
</dbReference>
<dbReference type="Pfam" id="PF09428">
    <property type="entry name" value="DUF2011"/>
    <property type="match status" value="1"/>
</dbReference>
<dbReference type="AlphaFoldDB" id="A0A9P6MVT7"/>
<comment type="caution">
    <text evidence="2">The sequence shown here is derived from an EMBL/GenBank/DDBJ whole genome shotgun (WGS) entry which is preliminary data.</text>
</comment>
<feature type="compositionally biased region" description="Low complexity" evidence="1">
    <location>
        <begin position="365"/>
        <end position="375"/>
    </location>
</feature>
<evidence type="ECO:0000313" key="3">
    <source>
        <dbReference type="Proteomes" id="UP000703661"/>
    </source>
</evidence>
<name>A0A9P6MVT7_9FUNG</name>
<feature type="compositionally biased region" description="Polar residues" evidence="1">
    <location>
        <begin position="342"/>
        <end position="352"/>
    </location>
</feature>
<dbReference type="InterPro" id="IPR018555">
    <property type="entry name" value="C630.06c-like"/>
</dbReference>
<feature type="region of interest" description="Disordered" evidence="1">
    <location>
        <begin position="276"/>
        <end position="421"/>
    </location>
</feature>
<proteinExistence type="predicted"/>
<evidence type="ECO:0000256" key="1">
    <source>
        <dbReference type="SAM" id="MobiDB-lite"/>
    </source>
</evidence>
<feature type="region of interest" description="Disordered" evidence="1">
    <location>
        <begin position="94"/>
        <end position="120"/>
    </location>
</feature>